<dbReference type="InterPro" id="IPR023214">
    <property type="entry name" value="HAD_sf"/>
</dbReference>
<dbReference type="RefSeq" id="WP_102695228.1">
    <property type="nucleotide sequence ID" value="NZ_JAKNCL010000004.1"/>
</dbReference>
<dbReference type="GO" id="GO:0016787">
    <property type="term" value="F:hydrolase activity"/>
    <property type="evidence" value="ECO:0007669"/>
    <property type="project" value="UniProtKB-KW"/>
</dbReference>
<protein>
    <submittedName>
        <fullName evidence="1">HAD family hydrolase</fullName>
    </submittedName>
</protein>
<dbReference type="Proteomes" id="UP000235771">
    <property type="component" value="Unassembled WGS sequence"/>
</dbReference>
<evidence type="ECO:0000313" key="2">
    <source>
        <dbReference type="Proteomes" id="UP000235771"/>
    </source>
</evidence>
<sequence>MEQKTKKSEKITNTQSSKNILRAVFWDMDGTLIDSEPYWHESEFYLVEKYGGYWDEDLAWECSGGSLETVANKMIPSGTKLTVEEIGKGMVDYVAAREAERVPWIPGVIDLLKSLTNAGIPSILVSNSPRCLVENIVKHAPEGAFAGYVCGDDGFKPKPSAEPYLAAGKMVGICGSAEEIAEQMAHCVIIEDSLSGLTAAVNSGATVVAQTGFSRANIEESKHHAELNGYEGASAKTLENIVVKRAKLATEQQISRL</sequence>
<dbReference type="InterPro" id="IPR036412">
    <property type="entry name" value="HAD-like_sf"/>
</dbReference>
<comment type="caution">
    <text evidence="1">The sequence shown here is derived from an EMBL/GenBank/DDBJ whole genome shotgun (WGS) entry which is preliminary data.</text>
</comment>
<dbReference type="SFLD" id="SFLDS00003">
    <property type="entry name" value="Haloacid_Dehalogenase"/>
    <property type="match status" value="1"/>
</dbReference>
<name>A0A2N6RWN9_9BIFI</name>
<keyword evidence="1" id="KW-0378">Hydrolase</keyword>
<dbReference type="PANTHER" id="PTHR18901:SF38">
    <property type="entry name" value="PSEUDOURIDINE-5'-PHOSPHATASE"/>
    <property type="match status" value="1"/>
</dbReference>
<reference evidence="1 2" key="1">
    <citation type="submission" date="2017-09" db="EMBL/GenBank/DDBJ databases">
        <title>Bacterial strain isolated from the female urinary microbiota.</title>
        <authorList>
            <person name="Thomas-White K."/>
            <person name="Kumar N."/>
            <person name="Forster S."/>
            <person name="Putonti C."/>
            <person name="Lawley T."/>
            <person name="Wolfe A.J."/>
        </authorList>
    </citation>
    <scope>NUCLEOTIDE SEQUENCE [LARGE SCALE GENOMIC DNA]</scope>
    <source>
        <strain evidence="1 2">UMB1686</strain>
    </source>
</reference>
<dbReference type="AlphaFoldDB" id="A0A2N6RWN9"/>
<dbReference type="PANTHER" id="PTHR18901">
    <property type="entry name" value="2-DEOXYGLUCOSE-6-PHOSPHATE PHOSPHATASE 2"/>
    <property type="match status" value="1"/>
</dbReference>
<accession>A0A2N6RWN9</accession>
<dbReference type="SUPFAM" id="SSF56784">
    <property type="entry name" value="HAD-like"/>
    <property type="match status" value="1"/>
</dbReference>
<dbReference type="InterPro" id="IPR041492">
    <property type="entry name" value="HAD_2"/>
</dbReference>
<dbReference type="Pfam" id="PF13419">
    <property type="entry name" value="HAD_2"/>
    <property type="match status" value="1"/>
</dbReference>
<gene>
    <name evidence="1" type="ORF">CJ216_05855</name>
</gene>
<dbReference type="Gene3D" id="1.10.150.240">
    <property type="entry name" value="Putative phosphatase, domain 2"/>
    <property type="match status" value="1"/>
</dbReference>
<proteinExistence type="predicted"/>
<dbReference type="EMBL" id="PNGV01000002">
    <property type="protein sequence ID" value="PMC42518.1"/>
    <property type="molecule type" value="Genomic_DNA"/>
</dbReference>
<dbReference type="SFLD" id="SFLDG01129">
    <property type="entry name" value="C1.5:_HAD__Beta-PGM__Phosphata"/>
    <property type="match status" value="1"/>
</dbReference>
<keyword evidence="2" id="KW-1185">Reference proteome</keyword>
<dbReference type="CDD" id="cd07505">
    <property type="entry name" value="HAD_BPGM-like"/>
    <property type="match status" value="1"/>
</dbReference>
<organism evidence="1 2">
    <name type="scientific">Gardnerella greenwoodii</name>
    <dbReference type="NCBI Taxonomy" id="2914925"/>
    <lineage>
        <taxon>Bacteria</taxon>
        <taxon>Bacillati</taxon>
        <taxon>Actinomycetota</taxon>
        <taxon>Actinomycetes</taxon>
        <taxon>Bifidobacteriales</taxon>
        <taxon>Bifidobacteriaceae</taxon>
        <taxon>Gardnerella</taxon>
    </lineage>
</organism>
<dbReference type="Gene3D" id="3.40.50.1000">
    <property type="entry name" value="HAD superfamily/HAD-like"/>
    <property type="match status" value="1"/>
</dbReference>
<dbReference type="GeneID" id="98326928"/>
<dbReference type="InterPro" id="IPR023198">
    <property type="entry name" value="PGP-like_dom2"/>
</dbReference>
<evidence type="ECO:0000313" key="1">
    <source>
        <dbReference type="EMBL" id="PMC42518.1"/>
    </source>
</evidence>